<dbReference type="Pfam" id="PF00263">
    <property type="entry name" value="Secretin"/>
    <property type="match status" value="1"/>
</dbReference>
<dbReference type="InterPro" id="IPR004846">
    <property type="entry name" value="T2SS/T3SS_dom"/>
</dbReference>
<organism evidence="6">
    <name type="scientific">candidate division WOR-3 bacterium</name>
    <dbReference type="NCBI Taxonomy" id="2052148"/>
    <lineage>
        <taxon>Bacteria</taxon>
        <taxon>Bacteria division WOR-3</taxon>
    </lineage>
</organism>
<dbReference type="Proteomes" id="UP000885672">
    <property type="component" value="Unassembled WGS sequence"/>
</dbReference>
<dbReference type="GO" id="GO:0009306">
    <property type="term" value="P:protein secretion"/>
    <property type="evidence" value="ECO:0007669"/>
    <property type="project" value="InterPro"/>
</dbReference>
<evidence type="ECO:0000259" key="5">
    <source>
        <dbReference type="Pfam" id="PF00263"/>
    </source>
</evidence>
<sequence length="162" mass="17802">SGQGRILARSRVQCRNGTDAVINVGGEIPYNAIGEGGAPSVQYKTYGVTMRVTPELSLDAETIMMRMRMESSQPFDGSPTSGSALSSRSVELEAAVGKNEAMIIAGLYSKIRASSTRGGCLFPIFSSRTAEEDRELLVHVEPRLRAMDWKDFKKIKREDLER</sequence>
<feature type="domain" description="Type II/III secretion system secretin-like" evidence="5">
    <location>
        <begin position="2"/>
        <end position="118"/>
    </location>
</feature>
<evidence type="ECO:0000256" key="4">
    <source>
        <dbReference type="RuleBase" id="RU004003"/>
    </source>
</evidence>
<dbReference type="InterPro" id="IPR050810">
    <property type="entry name" value="Bact_Secretion_Sys_Channel"/>
</dbReference>
<evidence type="ECO:0000313" key="6">
    <source>
        <dbReference type="EMBL" id="HDQ99979.1"/>
    </source>
</evidence>
<protein>
    <recommendedName>
        <fullName evidence="5">Type II/III secretion system secretin-like domain-containing protein</fullName>
    </recommendedName>
</protein>
<dbReference type="AlphaFoldDB" id="A0A7V0XFM7"/>
<keyword evidence="2" id="KW-0732">Signal</keyword>
<accession>A0A7V0XFM7</accession>
<comment type="caution">
    <text evidence="6">The sequence shown here is derived from an EMBL/GenBank/DDBJ whole genome shotgun (WGS) entry which is preliminary data.</text>
</comment>
<comment type="similarity">
    <text evidence="4">Belongs to the bacterial secretin family.</text>
</comment>
<feature type="non-terminal residue" evidence="6">
    <location>
        <position position="1"/>
    </location>
</feature>
<dbReference type="GO" id="GO:0015627">
    <property type="term" value="C:type II protein secretion system complex"/>
    <property type="evidence" value="ECO:0007669"/>
    <property type="project" value="TreeGrafter"/>
</dbReference>
<evidence type="ECO:0000256" key="2">
    <source>
        <dbReference type="ARBA" id="ARBA00022729"/>
    </source>
</evidence>
<dbReference type="PANTHER" id="PTHR30332:SF24">
    <property type="entry name" value="SECRETIN GSPD-RELATED"/>
    <property type="match status" value="1"/>
</dbReference>
<name>A0A7V0XFM7_UNCW3</name>
<keyword evidence="3" id="KW-0472">Membrane</keyword>
<comment type="subcellular location">
    <subcellularLocation>
        <location evidence="1">Membrane</location>
    </subcellularLocation>
</comment>
<dbReference type="GO" id="GO:0016020">
    <property type="term" value="C:membrane"/>
    <property type="evidence" value="ECO:0007669"/>
    <property type="project" value="UniProtKB-SubCell"/>
</dbReference>
<reference evidence="6" key="1">
    <citation type="journal article" date="2020" name="mSystems">
        <title>Genome- and Community-Level Interaction Insights into Carbon Utilization and Element Cycling Functions of Hydrothermarchaeota in Hydrothermal Sediment.</title>
        <authorList>
            <person name="Zhou Z."/>
            <person name="Liu Y."/>
            <person name="Xu W."/>
            <person name="Pan J."/>
            <person name="Luo Z.H."/>
            <person name="Li M."/>
        </authorList>
    </citation>
    <scope>NUCLEOTIDE SEQUENCE [LARGE SCALE GENOMIC DNA]</scope>
    <source>
        <strain evidence="6">SpSt-1182</strain>
    </source>
</reference>
<evidence type="ECO:0000256" key="1">
    <source>
        <dbReference type="ARBA" id="ARBA00004370"/>
    </source>
</evidence>
<evidence type="ECO:0000256" key="3">
    <source>
        <dbReference type="ARBA" id="ARBA00023136"/>
    </source>
</evidence>
<proteinExistence type="inferred from homology"/>
<gene>
    <name evidence="6" type="ORF">ENN51_06825</name>
</gene>
<dbReference type="EMBL" id="DSBX01000256">
    <property type="protein sequence ID" value="HDQ99979.1"/>
    <property type="molecule type" value="Genomic_DNA"/>
</dbReference>
<dbReference type="PANTHER" id="PTHR30332">
    <property type="entry name" value="PROBABLE GENERAL SECRETION PATHWAY PROTEIN D"/>
    <property type="match status" value="1"/>
</dbReference>